<dbReference type="AlphaFoldDB" id="A0A6J3K896"/>
<organism evidence="2 3">
    <name type="scientific">Bombus vosnesenskii</name>
    <dbReference type="NCBI Taxonomy" id="207650"/>
    <lineage>
        <taxon>Eukaryota</taxon>
        <taxon>Metazoa</taxon>
        <taxon>Ecdysozoa</taxon>
        <taxon>Arthropoda</taxon>
        <taxon>Hexapoda</taxon>
        <taxon>Insecta</taxon>
        <taxon>Pterygota</taxon>
        <taxon>Neoptera</taxon>
        <taxon>Endopterygota</taxon>
        <taxon>Hymenoptera</taxon>
        <taxon>Apocrita</taxon>
        <taxon>Aculeata</taxon>
        <taxon>Apoidea</taxon>
        <taxon>Anthophila</taxon>
        <taxon>Apidae</taxon>
        <taxon>Bombus</taxon>
        <taxon>Pyrobombus</taxon>
    </lineage>
</organism>
<sequence>MNSFADSPLFFFMDNMSPIISVKASKDIRRIVELSDTGCDARLPVSKIARHINRPHSPKLSKIKQHGNWESYCPEKIENKSYGERFRVQNESDAMDTEECFFILKEDGTNQYYLQNHSPHEDFTENVEFKRSPGSKDFRTKLRASPDRLRSNSCEPDDESYEISNTFRNNPNITHENILNDIKKNNPFQSHPTRPKSAGAKLKFARPNYPNNRLDANLIDQPIIDRGMVSVKQDNSEDFISTEIPRNTPGYQKLHWQRLNMSSCNDIEDHIDEISHRNHRFSRYSSRNEKPVSSANSNKMSKDWIELTPDRIRSRTWSSPIDRRKKTRCFSKNVCENLDQIENKQDNKISNDEYSKYSRLRNTNSNRSIDKPRLFVDRAVDKDSLSDLRNVCTSTEHLSSSTIFDTLSNQVEKSNIKSSFWDFIPLDDKNNGKCKEVSENKKIGYPYQQHVPLDSNTYPILKHSAKNNDCSKWKNRFSQNDSVNNPSPLIKRQNASETTNDKRNFFVSSSHNERFNKLSANSKKVKEELNPNLEKSRITIPNIHKNSKIVDSIKNQEEYKYESKSQSKIGNKHTFGWTNKANKYLKRPGSVLKNENDNKKKIVNASDISNVTNNQKVRTNIMERTAACLKRKLDKSKIKEYSTSNQLSPIVIEKKIRSEVSACSKLPIRIGNRRRSRNPMTRDQFDFKFISKEENKEIEMKELKEDSCRLSSVRSRTKPKIKPSVMLDEAIDFIDTVKNFQSMESGGSNLENKNKVKDCLVNNLKAKSILIEDRVDNNLVGNVDTKENSSTLIDSSKNGNLEINNIVDGNNEEMEILNVEEDQRKRNVTNRGREMNRKNYLTKEIVDGIARSGLKEKCCFRLNDEEGIACNNYYNKERRNLDFFRSRKPTAIKSQF</sequence>
<name>A0A6J3K896_9HYME</name>
<dbReference type="KEGG" id="bvk:117232999"/>
<accession>A0A6J3K896</accession>
<feature type="region of interest" description="Disordered" evidence="1">
    <location>
        <begin position="126"/>
        <end position="169"/>
    </location>
</feature>
<feature type="compositionally biased region" description="Basic and acidic residues" evidence="1">
    <location>
        <begin position="126"/>
        <end position="150"/>
    </location>
</feature>
<feature type="region of interest" description="Disordered" evidence="1">
    <location>
        <begin position="478"/>
        <end position="500"/>
    </location>
</feature>
<keyword evidence="2" id="KW-1185">Reference proteome</keyword>
<evidence type="ECO:0000256" key="1">
    <source>
        <dbReference type="SAM" id="MobiDB-lite"/>
    </source>
</evidence>
<dbReference type="GeneID" id="117232999"/>
<dbReference type="Proteomes" id="UP000504631">
    <property type="component" value="Unplaced"/>
</dbReference>
<proteinExistence type="predicted"/>
<reference evidence="3" key="1">
    <citation type="submission" date="2025-08" db="UniProtKB">
        <authorList>
            <consortium name="RefSeq"/>
        </authorList>
    </citation>
    <scope>IDENTIFICATION</scope>
    <source>
        <tissue evidence="3">Muscle</tissue>
    </source>
</reference>
<feature type="compositionally biased region" description="Polar residues" evidence="1">
    <location>
        <begin position="478"/>
        <end position="498"/>
    </location>
</feature>
<protein>
    <submittedName>
        <fullName evidence="3">Uncharacterized protein LOC117232999</fullName>
    </submittedName>
</protein>
<evidence type="ECO:0000313" key="3">
    <source>
        <dbReference type="RefSeq" id="XP_033348721.1"/>
    </source>
</evidence>
<gene>
    <name evidence="3" type="primary">LOC117232999</name>
</gene>
<dbReference type="RefSeq" id="XP_033348721.1">
    <property type="nucleotide sequence ID" value="XM_033492830.1"/>
</dbReference>
<evidence type="ECO:0000313" key="2">
    <source>
        <dbReference type="Proteomes" id="UP000504631"/>
    </source>
</evidence>